<organism evidence="3 4">
    <name type="scientific">Campylobacter rectus</name>
    <name type="common">Wolinella recta</name>
    <dbReference type="NCBI Taxonomy" id="203"/>
    <lineage>
        <taxon>Bacteria</taxon>
        <taxon>Pseudomonadati</taxon>
        <taxon>Campylobacterota</taxon>
        <taxon>Epsilonproteobacteria</taxon>
        <taxon>Campylobacterales</taxon>
        <taxon>Campylobacteraceae</taxon>
        <taxon>Campylobacter</taxon>
    </lineage>
</organism>
<dbReference type="KEGG" id="crx:CRECT_2041"/>
<dbReference type="InterPro" id="IPR005180">
    <property type="entry name" value="DUF302"/>
</dbReference>
<feature type="domain" description="DUF302" evidence="2">
    <location>
        <begin position="54"/>
        <end position="114"/>
    </location>
</feature>
<gene>
    <name evidence="3" type="ORF">CRECT_2041</name>
</gene>
<evidence type="ECO:0000313" key="4">
    <source>
        <dbReference type="Proteomes" id="UP000502377"/>
    </source>
</evidence>
<dbReference type="EMBL" id="CP012543">
    <property type="protein sequence ID" value="QCD47645.1"/>
    <property type="molecule type" value="Genomic_DNA"/>
</dbReference>
<dbReference type="InterPro" id="IPR035923">
    <property type="entry name" value="TT1751-like_sf"/>
</dbReference>
<name>A0A6G5QPK5_CAMRE</name>
<accession>A0A6G5QPK5</accession>
<dbReference type="RefSeq" id="WP_002943865.1">
    <property type="nucleotide sequence ID" value="NZ_CP012543.1"/>
</dbReference>
<dbReference type="AlphaFoldDB" id="A0A6G5QPK5"/>
<sequence length="146" mass="15680">MKKSIVTFAAATALASTLSASHLTTAQSDLSVDEAVKKFEKAVASRNITVFDVIEHSKLADKVGLKMTDTTVVIVGSPKIGTLLMQCEPKIALELPLKFLFYKDGDKTVIAYEDIKNIAARYGAQECDAVSKLSGAQANLLKDMAK</sequence>
<dbReference type="PANTHER" id="PTHR38342:SF2">
    <property type="entry name" value="INNER MEMBRANE OR EXPORTED"/>
    <property type="match status" value="1"/>
</dbReference>
<keyword evidence="1" id="KW-0732">Signal</keyword>
<evidence type="ECO:0000313" key="3">
    <source>
        <dbReference type="EMBL" id="QCD47645.1"/>
    </source>
</evidence>
<reference evidence="3 4" key="1">
    <citation type="submission" date="2016-07" db="EMBL/GenBank/DDBJ databases">
        <title>Comparative genomics of the Campylobacter concisus group.</title>
        <authorList>
            <person name="Miller W.G."/>
            <person name="Yee E."/>
            <person name="Chapman M.H."/>
            <person name="Huynh S."/>
            <person name="Bono J.L."/>
            <person name="On S.L.W."/>
            <person name="StLeger J."/>
            <person name="Foster G."/>
            <person name="Parker C.T."/>
        </authorList>
    </citation>
    <scope>NUCLEOTIDE SEQUENCE [LARGE SCALE GENOMIC DNA]</scope>
    <source>
        <strain evidence="3 4">ATCC 33238</strain>
    </source>
</reference>
<feature type="chain" id="PRO_5026252006" evidence="1">
    <location>
        <begin position="21"/>
        <end position="146"/>
    </location>
</feature>
<proteinExistence type="predicted"/>
<dbReference type="Proteomes" id="UP000502377">
    <property type="component" value="Chromosome"/>
</dbReference>
<feature type="signal peptide" evidence="1">
    <location>
        <begin position="1"/>
        <end position="20"/>
    </location>
</feature>
<evidence type="ECO:0000256" key="1">
    <source>
        <dbReference type="SAM" id="SignalP"/>
    </source>
</evidence>
<evidence type="ECO:0000259" key="2">
    <source>
        <dbReference type="Pfam" id="PF03625"/>
    </source>
</evidence>
<protein>
    <submittedName>
        <fullName evidence="3">Putative DUF302 domain protein</fullName>
    </submittedName>
</protein>
<dbReference type="SUPFAM" id="SSF103247">
    <property type="entry name" value="TT1751-like"/>
    <property type="match status" value="1"/>
</dbReference>
<dbReference type="Gene3D" id="3.30.310.70">
    <property type="entry name" value="TT1751-like domain"/>
    <property type="match status" value="1"/>
</dbReference>
<dbReference type="PANTHER" id="PTHR38342">
    <property type="entry name" value="SLR5037 PROTEIN"/>
    <property type="match status" value="1"/>
</dbReference>
<dbReference type="CDD" id="cd14797">
    <property type="entry name" value="DUF302"/>
    <property type="match status" value="1"/>
</dbReference>
<dbReference type="Pfam" id="PF03625">
    <property type="entry name" value="DUF302"/>
    <property type="match status" value="1"/>
</dbReference>